<feature type="domain" description="HTH lysR-type" evidence="5">
    <location>
        <begin position="1"/>
        <end position="59"/>
    </location>
</feature>
<dbReference type="RefSeq" id="WP_059287070.1">
    <property type="nucleotide sequence ID" value="NZ_LNQU01000144.1"/>
</dbReference>
<dbReference type="InterPro" id="IPR036388">
    <property type="entry name" value="WH-like_DNA-bd_sf"/>
</dbReference>
<keyword evidence="2" id="KW-0805">Transcription regulation</keyword>
<dbReference type="PANTHER" id="PTHR30537">
    <property type="entry name" value="HTH-TYPE TRANSCRIPTIONAL REGULATOR"/>
    <property type="match status" value="1"/>
</dbReference>
<dbReference type="Gene3D" id="3.40.190.290">
    <property type="match status" value="1"/>
</dbReference>
<keyword evidence="7" id="KW-1185">Reference proteome</keyword>
<protein>
    <submittedName>
        <fullName evidence="6">DNA-binding transcriptional LysR family regulator</fullName>
    </submittedName>
</protein>
<dbReference type="AlphaFoldDB" id="A0A318K673"/>
<name>A0A318K673_9NEIS</name>
<keyword evidence="3 6" id="KW-0238">DNA-binding</keyword>
<dbReference type="PANTHER" id="PTHR30537:SF35">
    <property type="entry name" value="TRANSCRIPTIONAL REGULATORY PROTEIN"/>
    <property type="match status" value="1"/>
</dbReference>
<evidence type="ECO:0000259" key="5">
    <source>
        <dbReference type="PROSITE" id="PS50931"/>
    </source>
</evidence>
<dbReference type="InterPro" id="IPR005119">
    <property type="entry name" value="LysR_subst-bd"/>
</dbReference>
<dbReference type="InterPro" id="IPR036390">
    <property type="entry name" value="WH_DNA-bd_sf"/>
</dbReference>
<dbReference type="FunFam" id="3.40.190.290:FF:000001">
    <property type="entry name" value="Transcriptional regulator, LysR family"/>
    <property type="match status" value="1"/>
</dbReference>
<evidence type="ECO:0000256" key="3">
    <source>
        <dbReference type="ARBA" id="ARBA00023125"/>
    </source>
</evidence>
<dbReference type="Gene3D" id="1.10.10.10">
    <property type="entry name" value="Winged helix-like DNA-binding domain superfamily/Winged helix DNA-binding domain"/>
    <property type="match status" value="1"/>
</dbReference>
<comment type="similarity">
    <text evidence="1">Belongs to the LysR transcriptional regulatory family.</text>
</comment>
<evidence type="ECO:0000256" key="4">
    <source>
        <dbReference type="ARBA" id="ARBA00023163"/>
    </source>
</evidence>
<dbReference type="SUPFAM" id="SSF46785">
    <property type="entry name" value="Winged helix' DNA-binding domain"/>
    <property type="match status" value="1"/>
</dbReference>
<dbReference type="InterPro" id="IPR000847">
    <property type="entry name" value="LysR_HTH_N"/>
</dbReference>
<dbReference type="EMBL" id="QJKC01000004">
    <property type="protein sequence ID" value="PXX49466.1"/>
    <property type="molecule type" value="Genomic_DNA"/>
</dbReference>
<evidence type="ECO:0000256" key="2">
    <source>
        <dbReference type="ARBA" id="ARBA00023015"/>
    </source>
</evidence>
<evidence type="ECO:0000256" key="1">
    <source>
        <dbReference type="ARBA" id="ARBA00009437"/>
    </source>
</evidence>
<dbReference type="GO" id="GO:0003700">
    <property type="term" value="F:DNA-binding transcription factor activity"/>
    <property type="evidence" value="ECO:0007669"/>
    <property type="project" value="InterPro"/>
</dbReference>
<evidence type="ECO:0000313" key="7">
    <source>
        <dbReference type="Proteomes" id="UP000248395"/>
    </source>
</evidence>
<comment type="caution">
    <text evidence="6">The sequence shown here is derived from an EMBL/GenBank/DDBJ whole genome shotgun (WGS) entry which is preliminary data.</text>
</comment>
<dbReference type="CDD" id="cd08422">
    <property type="entry name" value="PBP2_CrgA_like"/>
    <property type="match status" value="1"/>
</dbReference>
<dbReference type="Pfam" id="PF03466">
    <property type="entry name" value="LysR_substrate"/>
    <property type="match status" value="1"/>
</dbReference>
<dbReference type="Pfam" id="PF00126">
    <property type="entry name" value="HTH_1"/>
    <property type="match status" value="1"/>
</dbReference>
<proteinExistence type="inferred from homology"/>
<dbReference type="GO" id="GO:0043565">
    <property type="term" value="F:sequence-specific DNA binding"/>
    <property type="evidence" value="ECO:0007669"/>
    <property type="project" value="TreeGrafter"/>
</dbReference>
<reference evidence="6 7" key="1">
    <citation type="submission" date="2018-05" db="EMBL/GenBank/DDBJ databases">
        <title>Genomic Encyclopedia of Type Strains, Phase IV (KMG-IV): sequencing the most valuable type-strain genomes for metagenomic binning, comparative biology and taxonomic classification.</title>
        <authorList>
            <person name="Goeker M."/>
        </authorList>
    </citation>
    <scope>NUCLEOTIDE SEQUENCE [LARGE SCALE GENOMIC DNA]</scope>
    <source>
        <strain evidence="6 7">DSM 25134</strain>
    </source>
</reference>
<organism evidence="6 7">
    <name type="scientific">Aquitalea magnusonii</name>
    <dbReference type="NCBI Taxonomy" id="332411"/>
    <lineage>
        <taxon>Bacteria</taxon>
        <taxon>Pseudomonadati</taxon>
        <taxon>Pseudomonadota</taxon>
        <taxon>Betaproteobacteria</taxon>
        <taxon>Neisseriales</taxon>
        <taxon>Chromobacteriaceae</taxon>
        <taxon>Aquitalea</taxon>
    </lineage>
</organism>
<dbReference type="PROSITE" id="PS50931">
    <property type="entry name" value="HTH_LYSR"/>
    <property type="match status" value="1"/>
</dbReference>
<gene>
    <name evidence="6" type="ORF">DFR38_104106</name>
</gene>
<dbReference type="FunFam" id="1.10.10.10:FF:000001">
    <property type="entry name" value="LysR family transcriptional regulator"/>
    <property type="match status" value="1"/>
</dbReference>
<dbReference type="InterPro" id="IPR058163">
    <property type="entry name" value="LysR-type_TF_proteobact-type"/>
</dbReference>
<dbReference type="GO" id="GO:0006351">
    <property type="term" value="P:DNA-templated transcription"/>
    <property type="evidence" value="ECO:0007669"/>
    <property type="project" value="TreeGrafter"/>
</dbReference>
<dbReference type="OrthoDB" id="9178040at2"/>
<accession>A0A318K673</accession>
<dbReference type="Proteomes" id="UP000248395">
    <property type="component" value="Unassembled WGS sequence"/>
</dbReference>
<keyword evidence="4" id="KW-0804">Transcription</keyword>
<evidence type="ECO:0000313" key="6">
    <source>
        <dbReference type="EMBL" id="PXX49466.1"/>
    </source>
</evidence>
<dbReference type="SUPFAM" id="SSF53850">
    <property type="entry name" value="Periplasmic binding protein-like II"/>
    <property type="match status" value="1"/>
</dbReference>
<sequence length="305" mass="33421">MDRFSEIRAFVTVAEQGSFAAAADRLDLSRAMVTKLVSALETRLGVRLMHRTTRRLSLTEAGETYLAQAGNLLAELDDLDALLSQGASKASGRLRVTAPVSFGMRFLGGAIAGFQRQHPQVEVELSLNDRKVDLVEEGFDLAIRVSNLADSSLIARPLAKVRDRLCAAPDYLLRRGVPQHPDELAEHDCLLYTLTSQSTVWEYQGPDGSTGRVKVKGGLRANNGDILTNAAIQGMGIIRQPEFLLQQALADGRLQTILPDYQWLCLDVSAVYPVRRHVPGKVRVFVDHLVAFFAEQKNSPSGDGL</sequence>